<evidence type="ECO:0000313" key="2">
    <source>
        <dbReference type="EMBL" id="DAD25949.1"/>
    </source>
</evidence>
<feature type="signal peptide" evidence="1">
    <location>
        <begin position="1"/>
        <end position="19"/>
    </location>
</feature>
<evidence type="ECO:0000313" key="3">
    <source>
        <dbReference type="Proteomes" id="UP000607653"/>
    </source>
</evidence>
<keyword evidence="1" id="KW-0732">Signal</keyword>
<organism evidence="2 3">
    <name type="scientific">Nelumbo nucifera</name>
    <name type="common">Sacred lotus</name>
    <dbReference type="NCBI Taxonomy" id="4432"/>
    <lineage>
        <taxon>Eukaryota</taxon>
        <taxon>Viridiplantae</taxon>
        <taxon>Streptophyta</taxon>
        <taxon>Embryophyta</taxon>
        <taxon>Tracheophyta</taxon>
        <taxon>Spermatophyta</taxon>
        <taxon>Magnoliopsida</taxon>
        <taxon>Proteales</taxon>
        <taxon>Nelumbonaceae</taxon>
        <taxon>Nelumbo</taxon>
    </lineage>
</organism>
<dbReference type="Proteomes" id="UP000607653">
    <property type="component" value="Unassembled WGS sequence"/>
</dbReference>
<proteinExistence type="predicted"/>
<name>A0A822Y3R9_NELNU</name>
<sequence>MNIRASPLVSLSLQTLTLTLPSSSPPEQPPSSATSTIWQSIVEYRSLAIAPHRPPLVSPLSSLIFSSISHILRLRLNIVVAQATTIIDGNVSDSGQALVTATTVSFAAAQFPKALNPN</sequence>
<gene>
    <name evidence="2" type="ORF">HUJ06_027417</name>
</gene>
<dbReference type="EMBL" id="DUZY01000002">
    <property type="protein sequence ID" value="DAD25949.1"/>
    <property type="molecule type" value="Genomic_DNA"/>
</dbReference>
<comment type="caution">
    <text evidence="2">The sequence shown here is derived from an EMBL/GenBank/DDBJ whole genome shotgun (WGS) entry which is preliminary data.</text>
</comment>
<protein>
    <submittedName>
        <fullName evidence="2">Uncharacterized protein</fullName>
    </submittedName>
</protein>
<feature type="chain" id="PRO_5032582552" evidence="1">
    <location>
        <begin position="20"/>
        <end position="118"/>
    </location>
</feature>
<reference evidence="2 3" key="1">
    <citation type="journal article" date="2020" name="Mol. Biol. Evol.">
        <title>Distinct Expression and Methylation Patterns for Genes with Different Fates following a Single Whole-Genome Duplication in Flowering Plants.</title>
        <authorList>
            <person name="Shi T."/>
            <person name="Rahmani R.S."/>
            <person name="Gugger P.F."/>
            <person name="Wang M."/>
            <person name="Li H."/>
            <person name="Zhang Y."/>
            <person name="Li Z."/>
            <person name="Wang Q."/>
            <person name="Van de Peer Y."/>
            <person name="Marchal K."/>
            <person name="Chen J."/>
        </authorList>
    </citation>
    <scope>NUCLEOTIDE SEQUENCE [LARGE SCALE GENOMIC DNA]</scope>
    <source>
        <tissue evidence="2">Leaf</tissue>
    </source>
</reference>
<evidence type="ECO:0000256" key="1">
    <source>
        <dbReference type="SAM" id="SignalP"/>
    </source>
</evidence>
<accession>A0A822Y3R9</accession>
<dbReference type="AlphaFoldDB" id="A0A822Y3R9"/>
<keyword evidence="3" id="KW-1185">Reference proteome</keyword>